<dbReference type="PROSITE" id="PS50977">
    <property type="entry name" value="HTH_TETR_2"/>
    <property type="match status" value="1"/>
</dbReference>
<dbReference type="SUPFAM" id="SSF46689">
    <property type="entry name" value="Homeodomain-like"/>
    <property type="match status" value="1"/>
</dbReference>
<dbReference type="InterPro" id="IPR036271">
    <property type="entry name" value="Tet_transcr_reg_TetR-rel_C_sf"/>
</dbReference>
<keyword evidence="2 4" id="KW-0238">DNA-binding</keyword>
<evidence type="ECO:0000256" key="1">
    <source>
        <dbReference type="ARBA" id="ARBA00023015"/>
    </source>
</evidence>
<keyword evidence="1" id="KW-0805">Transcription regulation</keyword>
<gene>
    <name evidence="6" type="primary">tetR</name>
    <name evidence="6" type="ORF">CMC5_066940</name>
</gene>
<protein>
    <submittedName>
        <fullName evidence="6">TetR family transcriptional regulator</fullName>
    </submittedName>
</protein>
<name>A0A0K1EPC0_CHOCO</name>
<keyword evidence="3" id="KW-0804">Transcription</keyword>
<dbReference type="Gene3D" id="1.10.357.10">
    <property type="entry name" value="Tetracycline Repressor, domain 2"/>
    <property type="match status" value="1"/>
</dbReference>
<dbReference type="PRINTS" id="PR00455">
    <property type="entry name" value="HTHTETR"/>
</dbReference>
<dbReference type="GO" id="GO:0003677">
    <property type="term" value="F:DNA binding"/>
    <property type="evidence" value="ECO:0007669"/>
    <property type="project" value="UniProtKB-UniRule"/>
</dbReference>
<keyword evidence="7" id="KW-1185">Reference proteome</keyword>
<proteinExistence type="predicted"/>
<dbReference type="EMBL" id="CP012159">
    <property type="protein sequence ID" value="AKT42468.1"/>
    <property type="molecule type" value="Genomic_DNA"/>
</dbReference>
<evidence type="ECO:0000256" key="2">
    <source>
        <dbReference type="ARBA" id="ARBA00023125"/>
    </source>
</evidence>
<sequence length="197" mass="21294">MNAKVEQKDRSHENILASAARLLREKGIAGARVAEVMKGAGLTVGGFYAHFASKEALIDDTIRRTSAALRAELFGRLDAKPKEARAEIVLKRYLSARHRDDIDRGCPLPAVVGEVGTTAPQHRESVREMLEEMTTGLEEHLPPEGPLPRRTIALGLLAMMYGGLSLARALRGSPLSDEMIKACRTLGAFAARAGAEP</sequence>
<evidence type="ECO:0000259" key="5">
    <source>
        <dbReference type="PROSITE" id="PS50977"/>
    </source>
</evidence>
<dbReference type="PANTHER" id="PTHR47506">
    <property type="entry name" value="TRANSCRIPTIONAL REGULATORY PROTEIN"/>
    <property type="match status" value="1"/>
</dbReference>
<dbReference type="AlphaFoldDB" id="A0A0K1EPC0"/>
<evidence type="ECO:0000256" key="3">
    <source>
        <dbReference type="ARBA" id="ARBA00023163"/>
    </source>
</evidence>
<evidence type="ECO:0000313" key="7">
    <source>
        <dbReference type="Proteomes" id="UP000067626"/>
    </source>
</evidence>
<feature type="DNA-binding region" description="H-T-H motif" evidence="4">
    <location>
        <begin position="32"/>
        <end position="51"/>
    </location>
</feature>
<dbReference type="Pfam" id="PF00440">
    <property type="entry name" value="TetR_N"/>
    <property type="match status" value="1"/>
</dbReference>
<dbReference type="Gene3D" id="1.10.10.60">
    <property type="entry name" value="Homeodomain-like"/>
    <property type="match status" value="1"/>
</dbReference>
<dbReference type="PANTHER" id="PTHR47506:SF7">
    <property type="entry name" value="TRANSCRIPTIONAL REGULATORY PROTEIN"/>
    <property type="match status" value="1"/>
</dbReference>
<dbReference type="KEGG" id="ccro:CMC5_066940"/>
<dbReference type="OrthoDB" id="9798857at2"/>
<dbReference type="Proteomes" id="UP000067626">
    <property type="component" value="Chromosome"/>
</dbReference>
<accession>A0A0K1EPC0</accession>
<dbReference type="InterPro" id="IPR009057">
    <property type="entry name" value="Homeodomain-like_sf"/>
</dbReference>
<dbReference type="PATRIC" id="fig|52.7.peg.7354"/>
<evidence type="ECO:0000256" key="4">
    <source>
        <dbReference type="PROSITE-ProRule" id="PRU00335"/>
    </source>
</evidence>
<dbReference type="SUPFAM" id="SSF48498">
    <property type="entry name" value="Tetracyclin repressor-like, C-terminal domain"/>
    <property type="match status" value="1"/>
</dbReference>
<dbReference type="InterPro" id="IPR001647">
    <property type="entry name" value="HTH_TetR"/>
</dbReference>
<reference evidence="6 7" key="1">
    <citation type="submission" date="2015-07" db="EMBL/GenBank/DDBJ databases">
        <title>Genome analysis of myxobacterium Chondromyces crocatus Cm c5 reveals a high potential for natural compound synthesis and the genetic basis for the loss of fruiting body formation.</title>
        <authorList>
            <person name="Zaburannyi N."/>
            <person name="Bunk B."/>
            <person name="Maier J."/>
            <person name="Overmann J."/>
            <person name="Mueller R."/>
        </authorList>
    </citation>
    <scope>NUCLEOTIDE SEQUENCE [LARGE SCALE GENOMIC DNA]</scope>
    <source>
        <strain evidence="6 7">Cm c5</strain>
    </source>
</reference>
<evidence type="ECO:0000313" key="6">
    <source>
        <dbReference type="EMBL" id="AKT42468.1"/>
    </source>
</evidence>
<dbReference type="RefSeq" id="WP_050434097.1">
    <property type="nucleotide sequence ID" value="NZ_CP012159.1"/>
</dbReference>
<feature type="domain" description="HTH tetR-type" evidence="5">
    <location>
        <begin position="9"/>
        <end position="69"/>
    </location>
</feature>
<dbReference type="STRING" id="52.CMC5_066940"/>
<organism evidence="6 7">
    <name type="scientific">Chondromyces crocatus</name>
    <dbReference type="NCBI Taxonomy" id="52"/>
    <lineage>
        <taxon>Bacteria</taxon>
        <taxon>Pseudomonadati</taxon>
        <taxon>Myxococcota</taxon>
        <taxon>Polyangia</taxon>
        <taxon>Polyangiales</taxon>
        <taxon>Polyangiaceae</taxon>
        <taxon>Chondromyces</taxon>
    </lineage>
</organism>